<proteinExistence type="inferred from homology"/>
<comment type="catalytic activity">
    <reaction evidence="7">
        <text>arsenic triglutathione + 2 [thioredoxin]-dithiol + 2 S-adenosyl-L-methionine + H2O = dimethylarsinous acid + 2 [thioredoxin]-disulfide + 3 glutathione + 2 S-adenosyl-L-homocysteine + 2 H(+)</text>
        <dbReference type="Rhea" id="RHEA:69464"/>
        <dbReference type="Rhea" id="RHEA-COMP:10698"/>
        <dbReference type="Rhea" id="RHEA-COMP:10700"/>
        <dbReference type="ChEBI" id="CHEBI:15377"/>
        <dbReference type="ChEBI" id="CHEBI:15378"/>
        <dbReference type="ChEBI" id="CHEBI:23808"/>
        <dbReference type="ChEBI" id="CHEBI:29950"/>
        <dbReference type="ChEBI" id="CHEBI:50058"/>
        <dbReference type="ChEBI" id="CHEBI:57856"/>
        <dbReference type="ChEBI" id="CHEBI:57925"/>
        <dbReference type="ChEBI" id="CHEBI:59789"/>
        <dbReference type="ChEBI" id="CHEBI:183640"/>
        <dbReference type="EC" id="2.1.1.137"/>
    </reaction>
</comment>
<dbReference type="GO" id="GO:0030791">
    <property type="term" value="F:arsenite methyltransferase activity"/>
    <property type="evidence" value="ECO:0007669"/>
    <property type="project" value="UniProtKB-EC"/>
</dbReference>
<dbReference type="CDD" id="cd02440">
    <property type="entry name" value="AdoMet_MTases"/>
    <property type="match status" value="1"/>
</dbReference>
<keyword evidence="10" id="KW-0489">Methyltransferase</keyword>
<accession>A0A1L8CN24</accession>
<dbReference type="PANTHER" id="PTHR43675">
    <property type="entry name" value="ARSENITE METHYLTRANSFERASE"/>
    <property type="match status" value="1"/>
</dbReference>
<evidence type="ECO:0000313" key="10">
    <source>
        <dbReference type="EMBL" id="GAV20318.1"/>
    </source>
</evidence>
<dbReference type="RefSeq" id="WP_072659638.1">
    <property type="nucleotide sequence ID" value="NZ_BDFD01000009.1"/>
</dbReference>
<dbReference type="Gene3D" id="3.40.50.150">
    <property type="entry name" value="Vaccinia Virus protein VP39"/>
    <property type="match status" value="1"/>
</dbReference>
<evidence type="ECO:0000256" key="4">
    <source>
        <dbReference type="ARBA" id="ARBA00034521"/>
    </source>
</evidence>
<dbReference type="InterPro" id="IPR029063">
    <property type="entry name" value="SAM-dependent_MTases_sf"/>
</dbReference>
<evidence type="ECO:0000256" key="2">
    <source>
        <dbReference type="ARBA" id="ARBA00022691"/>
    </source>
</evidence>
<dbReference type="STRING" id="1921010.MMIC_P1283"/>
<dbReference type="Pfam" id="PF13847">
    <property type="entry name" value="Methyltransf_31"/>
    <property type="match status" value="1"/>
</dbReference>
<reference evidence="10 11" key="1">
    <citation type="journal article" date="2017" name="Arch. Microbiol.">
        <title>Mariprofundus micogutta sp. nov., a novel iron-oxidizing zetaproteobacterium isolated from a deep-sea hydrothermal field at the Bayonnaise knoll of the Izu-Ogasawara arc, and a description of Mariprofundales ord. nov. and Zetaproteobacteria classis nov.</title>
        <authorList>
            <person name="Makita H."/>
            <person name="Tanaka E."/>
            <person name="Mitsunobu S."/>
            <person name="Miyazaki M."/>
            <person name="Nunoura T."/>
            <person name="Uematsu K."/>
            <person name="Takaki Y."/>
            <person name="Nishi S."/>
            <person name="Shimamura S."/>
            <person name="Takai K."/>
        </authorList>
    </citation>
    <scope>NUCLEOTIDE SEQUENCE [LARGE SCALE GENOMIC DNA]</scope>
    <source>
        <strain evidence="10 11">ET2</strain>
    </source>
</reference>
<feature type="domain" description="Methyltransferase" evidence="9">
    <location>
        <begin position="82"/>
        <end position="228"/>
    </location>
</feature>
<sequence>MSVKADNVRQHVRKSYAEVAEASNDGDCCGVESSCCGVSDDAAINTLISTRLGYSEDDLQKVPEGADMGLGCGNPRAIASLKPGEVVVDLGTGGGFDAFLAAHEVTQSGHVIGIDMTPTMLSKARHNAEKGQFTNVEFRLGEIEHLPVADNTADIIISNCVINLSPHKELVFYDAFRVLKPGGRLAVSDVVATAVMPDEMKNDPMLHAGCMAGASMIDELEVMMAEAGFEQIRIVPKDESREFIRDWAPGRGVEDYVVSAYIEAVKPGGCCSTTTCC</sequence>
<gene>
    <name evidence="10" type="ORF">MMIC_P1283</name>
</gene>
<keyword evidence="11" id="KW-1185">Reference proteome</keyword>
<dbReference type="Proteomes" id="UP000231632">
    <property type="component" value="Unassembled WGS sequence"/>
</dbReference>
<comment type="caution">
    <text evidence="10">The sequence shown here is derived from an EMBL/GenBank/DDBJ whole genome shotgun (WGS) entry which is preliminary data.</text>
</comment>
<comment type="catalytic activity">
    <reaction evidence="6">
        <text>arsenic triglutathione + [thioredoxin]-dithiol + S-adenosyl-L-methionine + 2 H2O = methylarsonous acid + [thioredoxin]-disulfide + 3 glutathione + S-adenosyl-L-homocysteine + H(+)</text>
        <dbReference type="Rhea" id="RHEA:69460"/>
        <dbReference type="Rhea" id="RHEA-COMP:10698"/>
        <dbReference type="Rhea" id="RHEA-COMP:10700"/>
        <dbReference type="ChEBI" id="CHEBI:15377"/>
        <dbReference type="ChEBI" id="CHEBI:15378"/>
        <dbReference type="ChEBI" id="CHEBI:17826"/>
        <dbReference type="ChEBI" id="CHEBI:29950"/>
        <dbReference type="ChEBI" id="CHEBI:50058"/>
        <dbReference type="ChEBI" id="CHEBI:57856"/>
        <dbReference type="ChEBI" id="CHEBI:57925"/>
        <dbReference type="ChEBI" id="CHEBI:59789"/>
        <dbReference type="ChEBI" id="CHEBI:183640"/>
        <dbReference type="EC" id="2.1.1.137"/>
    </reaction>
</comment>
<dbReference type="InterPro" id="IPR026669">
    <property type="entry name" value="Arsenite_MeTrfase-like"/>
</dbReference>
<dbReference type="SUPFAM" id="SSF53335">
    <property type="entry name" value="S-adenosyl-L-methionine-dependent methyltransferases"/>
    <property type="match status" value="1"/>
</dbReference>
<dbReference type="NCBIfam" id="NF008823">
    <property type="entry name" value="PRK11873.1"/>
    <property type="match status" value="1"/>
</dbReference>
<keyword evidence="2" id="KW-0949">S-adenosyl-L-methionine</keyword>
<dbReference type="AlphaFoldDB" id="A0A1L8CN24"/>
<evidence type="ECO:0000256" key="1">
    <source>
        <dbReference type="ARBA" id="ARBA00022679"/>
    </source>
</evidence>
<dbReference type="EC" id="2.1.1.137" evidence="4"/>
<comment type="catalytic activity">
    <reaction evidence="8">
        <text>arsenic triglutathione + 3 [thioredoxin]-dithiol + 3 S-adenosyl-L-methionine = trimethylarsine + 3 [thioredoxin]-disulfide + 3 glutathione + 3 S-adenosyl-L-homocysteine + 3 H(+)</text>
        <dbReference type="Rhea" id="RHEA:69432"/>
        <dbReference type="Rhea" id="RHEA-COMP:10698"/>
        <dbReference type="Rhea" id="RHEA-COMP:10700"/>
        <dbReference type="ChEBI" id="CHEBI:15378"/>
        <dbReference type="ChEBI" id="CHEBI:27130"/>
        <dbReference type="ChEBI" id="CHEBI:29950"/>
        <dbReference type="ChEBI" id="CHEBI:50058"/>
        <dbReference type="ChEBI" id="CHEBI:57856"/>
        <dbReference type="ChEBI" id="CHEBI:57925"/>
        <dbReference type="ChEBI" id="CHEBI:59789"/>
        <dbReference type="ChEBI" id="CHEBI:183640"/>
        <dbReference type="EC" id="2.1.1.137"/>
    </reaction>
</comment>
<keyword evidence="1 10" id="KW-0808">Transferase</keyword>
<dbReference type="OrthoDB" id="9772751at2"/>
<evidence type="ECO:0000259" key="9">
    <source>
        <dbReference type="Pfam" id="PF13847"/>
    </source>
</evidence>
<protein>
    <recommendedName>
        <fullName evidence="5">Arsenite methyltransferase</fullName>
        <ecNumber evidence="4">2.1.1.137</ecNumber>
    </recommendedName>
</protein>
<evidence type="ECO:0000256" key="8">
    <source>
        <dbReference type="ARBA" id="ARBA00048428"/>
    </source>
</evidence>
<dbReference type="InterPro" id="IPR025714">
    <property type="entry name" value="Methyltranfer_dom"/>
</dbReference>
<dbReference type="EMBL" id="BDFD01000009">
    <property type="protein sequence ID" value="GAV20318.1"/>
    <property type="molecule type" value="Genomic_DNA"/>
</dbReference>
<dbReference type="GO" id="GO:0032259">
    <property type="term" value="P:methylation"/>
    <property type="evidence" value="ECO:0007669"/>
    <property type="project" value="UniProtKB-KW"/>
</dbReference>
<name>A0A1L8CN24_9PROT</name>
<comment type="similarity">
    <text evidence="3">Belongs to the methyltransferase superfamily. Arsenite methyltransferase family.</text>
</comment>
<evidence type="ECO:0000256" key="5">
    <source>
        <dbReference type="ARBA" id="ARBA00034545"/>
    </source>
</evidence>
<evidence type="ECO:0000256" key="3">
    <source>
        <dbReference type="ARBA" id="ARBA00034487"/>
    </source>
</evidence>
<evidence type="ECO:0000256" key="7">
    <source>
        <dbReference type="ARBA" id="ARBA00047943"/>
    </source>
</evidence>
<organism evidence="10 11">
    <name type="scientific">Mariprofundus micogutta</name>
    <dbReference type="NCBI Taxonomy" id="1921010"/>
    <lineage>
        <taxon>Bacteria</taxon>
        <taxon>Pseudomonadati</taxon>
        <taxon>Pseudomonadota</taxon>
        <taxon>Candidatius Mariprofundia</taxon>
        <taxon>Mariprofundales</taxon>
        <taxon>Mariprofundaceae</taxon>
        <taxon>Mariprofundus</taxon>
    </lineage>
</organism>
<evidence type="ECO:0000313" key="11">
    <source>
        <dbReference type="Proteomes" id="UP000231632"/>
    </source>
</evidence>
<dbReference type="PANTHER" id="PTHR43675:SF8">
    <property type="entry name" value="ARSENITE METHYLTRANSFERASE"/>
    <property type="match status" value="1"/>
</dbReference>
<evidence type="ECO:0000256" key="6">
    <source>
        <dbReference type="ARBA" id="ARBA00047941"/>
    </source>
</evidence>